<dbReference type="EMBL" id="CP144697">
    <property type="protein sequence ID" value="WVZ15565.1"/>
    <property type="molecule type" value="Genomic_DNA"/>
</dbReference>
<evidence type="ECO:0000313" key="1">
    <source>
        <dbReference type="EMBL" id="WVZ15565.1"/>
    </source>
</evidence>
<accession>A0AAQ3NUH2</accession>
<evidence type="ECO:0000313" key="2">
    <source>
        <dbReference type="Proteomes" id="UP001374535"/>
    </source>
</evidence>
<proteinExistence type="predicted"/>
<name>A0AAQ3NUH2_VIGMU</name>
<feature type="non-terminal residue" evidence="1">
    <location>
        <position position="1"/>
    </location>
</feature>
<gene>
    <name evidence="1" type="ORF">V8G54_013131</name>
</gene>
<dbReference type="Proteomes" id="UP001374535">
    <property type="component" value="Chromosome 4"/>
</dbReference>
<organism evidence="1 2">
    <name type="scientific">Vigna mungo</name>
    <name type="common">Black gram</name>
    <name type="synonym">Phaseolus mungo</name>
    <dbReference type="NCBI Taxonomy" id="3915"/>
    <lineage>
        <taxon>Eukaryota</taxon>
        <taxon>Viridiplantae</taxon>
        <taxon>Streptophyta</taxon>
        <taxon>Embryophyta</taxon>
        <taxon>Tracheophyta</taxon>
        <taxon>Spermatophyta</taxon>
        <taxon>Magnoliopsida</taxon>
        <taxon>eudicotyledons</taxon>
        <taxon>Gunneridae</taxon>
        <taxon>Pentapetalae</taxon>
        <taxon>rosids</taxon>
        <taxon>fabids</taxon>
        <taxon>Fabales</taxon>
        <taxon>Fabaceae</taxon>
        <taxon>Papilionoideae</taxon>
        <taxon>50 kb inversion clade</taxon>
        <taxon>NPAAA clade</taxon>
        <taxon>indigoferoid/millettioid clade</taxon>
        <taxon>Phaseoleae</taxon>
        <taxon>Vigna</taxon>
    </lineage>
</organism>
<keyword evidence="2" id="KW-1185">Reference proteome</keyword>
<feature type="non-terminal residue" evidence="1">
    <location>
        <position position="102"/>
    </location>
</feature>
<sequence>CSDAGVNGVARRDEQESRPVLTVAIGGQRRRQRPPVMAVVSPAAASRTNRRWRGCLPLACEPCLEKEHNVEASRCSDGVCRRRQGCWQWQQGRVANGEGVSL</sequence>
<reference evidence="1 2" key="1">
    <citation type="journal article" date="2023" name="Life. Sci Alliance">
        <title>Evolutionary insights into 3D genome organization and epigenetic landscape of Vigna mungo.</title>
        <authorList>
            <person name="Junaid A."/>
            <person name="Singh B."/>
            <person name="Bhatia S."/>
        </authorList>
    </citation>
    <scope>NUCLEOTIDE SEQUENCE [LARGE SCALE GENOMIC DNA]</scope>
    <source>
        <strain evidence="1">Urdbean</strain>
    </source>
</reference>
<dbReference type="AlphaFoldDB" id="A0AAQ3NUH2"/>
<protein>
    <submittedName>
        <fullName evidence="1">Uncharacterized protein</fullName>
    </submittedName>
</protein>